<proteinExistence type="predicted"/>
<dbReference type="EMBL" id="JADQDO010000007">
    <property type="protein sequence ID" value="MBF9234701.1"/>
    <property type="molecule type" value="Genomic_DNA"/>
</dbReference>
<accession>A0A931BPQ1</accession>
<keyword evidence="3" id="KW-1185">Reference proteome</keyword>
<dbReference type="InterPro" id="IPR010921">
    <property type="entry name" value="Trp_repressor/repl_initiator"/>
</dbReference>
<organism evidence="2 3">
    <name type="scientific">Microvirga alba</name>
    <dbReference type="NCBI Taxonomy" id="2791025"/>
    <lineage>
        <taxon>Bacteria</taxon>
        <taxon>Pseudomonadati</taxon>
        <taxon>Pseudomonadota</taxon>
        <taxon>Alphaproteobacteria</taxon>
        <taxon>Hyphomicrobiales</taxon>
        <taxon>Methylobacteriaceae</taxon>
        <taxon>Microvirga</taxon>
    </lineage>
</organism>
<dbReference type="Proteomes" id="UP000599312">
    <property type="component" value="Unassembled WGS sequence"/>
</dbReference>
<dbReference type="AlphaFoldDB" id="A0A931BPQ1"/>
<dbReference type="InterPro" id="IPR013159">
    <property type="entry name" value="DnaA_C"/>
</dbReference>
<sequence length="165" mass="18326">MAGFTTLARPRPVFNQRPAMPVVPFERVGRAAPVIPVALPPPVVEVRQPTVAELLDNFRLVCSSEAAPRLTMHLILEHVAAGFQVTTQDLKNERRTMRVVQPRQAFMYLARDLTGKSYPSIGRVIGGKDHTTIIKGATRCESRMAADPDYRLAVLTIKKRLEVLA</sequence>
<dbReference type="RefSeq" id="WP_196272682.1">
    <property type="nucleotide sequence ID" value="NZ_JADQDO010000007.1"/>
</dbReference>
<dbReference type="SMART" id="SM00760">
    <property type="entry name" value="Bac_DnaA_C"/>
    <property type="match status" value="1"/>
</dbReference>
<comment type="caution">
    <text evidence="2">The sequence shown here is derived from an EMBL/GenBank/DDBJ whole genome shotgun (WGS) entry which is preliminary data.</text>
</comment>
<reference evidence="2" key="1">
    <citation type="submission" date="2020-11" db="EMBL/GenBank/DDBJ databases">
        <authorList>
            <person name="Kim M.K."/>
        </authorList>
    </citation>
    <scope>NUCLEOTIDE SEQUENCE</scope>
    <source>
        <strain evidence="2">BT350</strain>
    </source>
</reference>
<dbReference type="Pfam" id="PF08299">
    <property type="entry name" value="Bac_DnaA_C"/>
    <property type="match status" value="1"/>
</dbReference>
<dbReference type="GO" id="GO:0005524">
    <property type="term" value="F:ATP binding"/>
    <property type="evidence" value="ECO:0007669"/>
    <property type="project" value="InterPro"/>
</dbReference>
<dbReference type="SUPFAM" id="SSF48295">
    <property type="entry name" value="TrpR-like"/>
    <property type="match status" value="1"/>
</dbReference>
<dbReference type="GO" id="GO:0006275">
    <property type="term" value="P:regulation of DNA replication"/>
    <property type="evidence" value="ECO:0007669"/>
    <property type="project" value="InterPro"/>
</dbReference>
<evidence type="ECO:0000259" key="1">
    <source>
        <dbReference type="SMART" id="SM00760"/>
    </source>
</evidence>
<dbReference type="Gene3D" id="1.10.1750.10">
    <property type="match status" value="1"/>
</dbReference>
<evidence type="ECO:0000313" key="3">
    <source>
        <dbReference type="Proteomes" id="UP000599312"/>
    </source>
</evidence>
<evidence type="ECO:0000313" key="2">
    <source>
        <dbReference type="EMBL" id="MBF9234701.1"/>
    </source>
</evidence>
<dbReference type="GO" id="GO:0005886">
    <property type="term" value="C:plasma membrane"/>
    <property type="evidence" value="ECO:0007669"/>
    <property type="project" value="TreeGrafter"/>
</dbReference>
<feature type="domain" description="Chromosomal replication initiator DnaA C-terminal" evidence="1">
    <location>
        <begin position="71"/>
        <end position="140"/>
    </location>
</feature>
<protein>
    <recommendedName>
        <fullName evidence="1">Chromosomal replication initiator DnaA C-terminal domain-containing protein</fullName>
    </recommendedName>
</protein>
<name>A0A931BPQ1_9HYPH</name>
<gene>
    <name evidence="2" type="ORF">I2H38_15100</name>
</gene>
<dbReference type="PANTHER" id="PTHR30050">
    <property type="entry name" value="CHROMOSOMAL REPLICATION INITIATOR PROTEIN DNAA"/>
    <property type="match status" value="1"/>
</dbReference>
<dbReference type="CDD" id="cd06571">
    <property type="entry name" value="Bac_DnaA_C"/>
    <property type="match status" value="1"/>
</dbReference>
<dbReference type="GO" id="GO:0006270">
    <property type="term" value="P:DNA replication initiation"/>
    <property type="evidence" value="ECO:0007669"/>
    <property type="project" value="InterPro"/>
</dbReference>
<dbReference type="GO" id="GO:0003688">
    <property type="term" value="F:DNA replication origin binding"/>
    <property type="evidence" value="ECO:0007669"/>
    <property type="project" value="TreeGrafter"/>
</dbReference>
<dbReference type="PANTHER" id="PTHR30050:SF5">
    <property type="entry name" value="DNAA REGULATORY INACTIVATOR HDA"/>
    <property type="match status" value="1"/>
</dbReference>